<sequence>MMATDHLSSETDGDIELTTPKKAKRGKRYNEAPNINGVIENGHDSAIESTSSRKPKQFETKRVDESALASSTRPEPSDEESNRNSTRSKQQLTPLQSYQSNPQNFQQVELTTVTDDEEQTEKRSNIQPRNPHVTDHDTMVSSYTTNDDNDVIEIHEFSLADADAYIDIYFETLNNRLRHFIGIDDQLQQFRLAMKNRINSETNSREYQNALLGKMNGDVVAAVMLSFPSEPTTVSNDNILPQPDSCITSLRRWMVRNANYTPTNMDECYIEMIGVRSAFRNHGIGAAMLECVEHFARQAGARLLTVHVNSEQLRGYFQRFNFQVDHSDNSAFWKWVVERESILKMSKPISPDEEGTGNQLDGDSNYLAESTIGS</sequence>
<dbReference type="GO" id="GO:0016747">
    <property type="term" value="F:acyltransferase activity, transferring groups other than amino-acyl groups"/>
    <property type="evidence" value="ECO:0007669"/>
    <property type="project" value="InterPro"/>
</dbReference>
<feature type="domain" description="N-acetyltransferase" evidence="2">
    <location>
        <begin position="152"/>
        <end position="350"/>
    </location>
</feature>
<dbReference type="AlphaFoldDB" id="A0A814P0S0"/>
<evidence type="ECO:0000313" key="4">
    <source>
        <dbReference type="Proteomes" id="UP000663828"/>
    </source>
</evidence>
<keyword evidence="4" id="KW-1185">Reference proteome</keyword>
<name>A0A814P0S0_ADIRI</name>
<feature type="region of interest" description="Disordered" evidence="1">
    <location>
        <begin position="1"/>
        <end position="140"/>
    </location>
</feature>
<evidence type="ECO:0000256" key="1">
    <source>
        <dbReference type="SAM" id="MobiDB-lite"/>
    </source>
</evidence>
<evidence type="ECO:0000313" key="3">
    <source>
        <dbReference type="EMBL" id="CAF1099623.1"/>
    </source>
</evidence>
<protein>
    <recommendedName>
        <fullName evidence="2">N-acetyltransferase domain-containing protein</fullName>
    </recommendedName>
</protein>
<feature type="region of interest" description="Disordered" evidence="1">
    <location>
        <begin position="347"/>
        <end position="374"/>
    </location>
</feature>
<evidence type="ECO:0000259" key="2">
    <source>
        <dbReference type="PROSITE" id="PS51186"/>
    </source>
</evidence>
<dbReference type="InterPro" id="IPR016181">
    <property type="entry name" value="Acyl_CoA_acyltransferase"/>
</dbReference>
<gene>
    <name evidence="3" type="ORF">XAT740_LOCUS18280</name>
</gene>
<proteinExistence type="predicted"/>
<dbReference type="CDD" id="cd04301">
    <property type="entry name" value="NAT_SF"/>
    <property type="match status" value="1"/>
</dbReference>
<feature type="compositionally biased region" description="Polar residues" evidence="1">
    <location>
        <begin position="356"/>
        <end position="374"/>
    </location>
</feature>
<dbReference type="Proteomes" id="UP000663828">
    <property type="component" value="Unassembled WGS sequence"/>
</dbReference>
<dbReference type="Pfam" id="PF00583">
    <property type="entry name" value="Acetyltransf_1"/>
    <property type="match status" value="1"/>
</dbReference>
<feature type="compositionally biased region" description="Polar residues" evidence="1">
    <location>
        <begin position="83"/>
        <end position="113"/>
    </location>
</feature>
<accession>A0A814P0S0</accession>
<reference evidence="3" key="1">
    <citation type="submission" date="2021-02" db="EMBL/GenBank/DDBJ databases">
        <authorList>
            <person name="Nowell W R."/>
        </authorList>
    </citation>
    <scope>NUCLEOTIDE SEQUENCE</scope>
</reference>
<dbReference type="InterPro" id="IPR000182">
    <property type="entry name" value="GNAT_dom"/>
</dbReference>
<feature type="compositionally biased region" description="Basic and acidic residues" evidence="1">
    <location>
        <begin position="56"/>
        <end position="65"/>
    </location>
</feature>
<dbReference type="SUPFAM" id="SSF55729">
    <property type="entry name" value="Acyl-CoA N-acyltransferases (Nat)"/>
    <property type="match status" value="1"/>
</dbReference>
<dbReference type="EMBL" id="CAJNOR010001216">
    <property type="protein sequence ID" value="CAF1099623.1"/>
    <property type="molecule type" value="Genomic_DNA"/>
</dbReference>
<dbReference type="Gene3D" id="3.40.630.30">
    <property type="match status" value="1"/>
</dbReference>
<comment type="caution">
    <text evidence="3">The sequence shown here is derived from an EMBL/GenBank/DDBJ whole genome shotgun (WGS) entry which is preliminary data.</text>
</comment>
<organism evidence="3 4">
    <name type="scientific">Adineta ricciae</name>
    <name type="common">Rotifer</name>
    <dbReference type="NCBI Taxonomy" id="249248"/>
    <lineage>
        <taxon>Eukaryota</taxon>
        <taxon>Metazoa</taxon>
        <taxon>Spiralia</taxon>
        <taxon>Gnathifera</taxon>
        <taxon>Rotifera</taxon>
        <taxon>Eurotatoria</taxon>
        <taxon>Bdelloidea</taxon>
        <taxon>Adinetida</taxon>
        <taxon>Adinetidae</taxon>
        <taxon>Adineta</taxon>
    </lineage>
</organism>
<dbReference type="PROSITE" id="PS51186">
    <property type="entry name" value="GNAT"/>
    <property type="match status" value="1"/>
</dbReference>